<keyword evidence="4 6" id="KW-0808">Transferase</keyword>
<evidence type="ECO:0000259" key="5">
    <source>
        <dbReference type="Pfam" id="PF02441"/>
    </source>
</evidence>
<dbReference type="InterPro" id="IPR003382">
    <property type="entry name" value="Flavoprotein"/>
</dbReference>
<keyword evidence="1" id="KW-0637">Prenyltransferase</keyword>
<dbReference type="GO" id="GO:0004659">
    <property type="term" value="F:prenyltransferase activity"/>
    <property type="evidence" value="ECO:0007669"/>
    <property type="project" value="UniProtKB-KW"/>
</dbReference>
<gene>
    <name evidence="6" type="ORF">MNBD_ALPHA05-2110</name>
</gene>
<accession>A0A3B0SSY7</accession>
<dbReference type="InterPro" id="IPR036551">
    <property type="entry name" value="Flavin_trans-like"/>
</dbReference>
<evidence type="ECO:0000256" key="3">
    <source>
        <dbReference type="ARBA" id="ARBA00022643"/>
    </source>
</evidence>
<name>A0A3B0SSY7_9ZZZZ</name>
<evidence type="ECO:0000256" key="2">
    <source>
        <dbReference type="ARBA" id="ARBA00022630"/>
    </source>
</evidence>
<dbReference type="NCBIfam" id="NF004685">
    <property type="entry name" value="PRK06029.1"/>
    <property type="match status" value="1"/>
</dbReference>
<organism evidence="6">
    <name type="scientific">hydrothermal vent metagenome</name>
    <dbReference type="NCBI Taxonomy" id="652676"/>
    <lineage>
        <taxon>unclassified sequences</taxon>
        <taxon>metagenomes</taxon>
        <taxon>ecological metagenomes</taxon>
    </lineage>
</organism>
<dbReference type="EMBL" id="UOEH01000568">
    <property type="protein sequence ID" value="VAW07213.1"/>
    <property type="molecule type" value="Genomic_DNA"/>
</dbReference>
<dbReference type="AlphaFoldDB" id="A0A3B0SSY7"/>
<evidence type="ECO:0000256" key="4">
    <source>
        <dbReference type="ARBA" id="ARBA00022679"/>
    </source>
</evidence>
<keyword evidence="3" id="KW-0288">FMN</keyword>
<protein>
    <submittedName>
        <fullName evidence="6">Flavin prenyltransferase UbiX</fullName>
    </submittedName>
</protein>
<feature type="domain" description="Flavoprotein" evidence="5">
    <location>
        <begin position="2"/>
        <end position="162"/>
    </location>
</feature>
<reference evidence="6" key="1">
    <citation type="submission" date="2018-06" db="EMBL/GenBank/DDBJ databases">
        <authorList>
            <person name="Zhirakovskaya E."/>
        </authorList>
    </citation>
    <scope>NUCLEOTIDE SEQUENCE</scope>
</reference>
<dbReference type="Gene3D" id="3.40.50.1950">
    <property type="entry name" value="Flavin prenyltransferase-like"/>
    <property type="match status" value="1"/>
</dbReference>
<dbReference type="NCBIfam" id="TIGR00421">
    <property type="entry name" value="ubiX_pad"/>
    <property type="match status" value="1"/>
</dbReference>
<sequence>MKKIIIGISGASGVIYGVRLLEKLRQADGVETHLVMSPTVAMNLKYETDWSLADVRALADVHYKVNDIAAAIASGSFKTDGMVVAACSMKTLSGIVHSYADNLLMRAADVCLKDRRRLILMPRETPLHAGHCKLMYEASLLGAIIAPPMPAMYVRPQSVDDI</sequence>
<dbReference type="InterPro" id="IPR004507">
    <property type="entry name" value="UbiX-like"/>
</dbReference>
<dbReference type="SUPFAM" id="SSF52507">
    <property type="entry name" value="Homo-oligomeric flavin-containing Cys decarboxylases, HFCD"/>
    <property type="match status" value="1"/>
</dbReference>
<feature type="non-terminal residue" evidence="6">
    <location>
        <position position="162"/>
    </location>
</feature>
<proteinExistence type="predicted"/>
<evidence type="ECO:0000256" key="1">
    <source>
        <dbReference type="ARBA" id="ARBA00022602"/>
    </source>
</evidence>
<dbReference type="Pfam" id="PF02441">
    <property type="entry name" value="Flavoprotein"/>
    <property type="match status" value="1"/>
</dbReference>
<keyword evidence="2" id="KW-0285">Flavoprotein</keyword>
<evidence type="ECO:0000313" key="6">
    <source>
        <dbReference type="EMBL" id="VAW07213.1"/>
    </source>
</evidence>